<keyword evidence="3" id="KW-1185">Reference proteome</keyword>
<organism evidence="1 3">
    <name type="scientific">Medicago truncatula</name>
    <name type="common">Barrel medic</name>
    <name type="synonym">Medicago tribuloides</name>
    <dbReference type="NCBI Taxonomy" id="3880"/>
    <lineage>
        <taxon>Eukaryota</taxon>
        <taxon>Viridiplantae</taxon>
        <taxon>Streptophyta</taxon>
        <taxon>Embryophyta</taxon>
        <taxon>Tracheophyta</taxon>
        <taxon>Spermatophyta</taxon>
        <taxon>Magnoliopsida</taxon>
        <taxon>eudicotyledons</taxon>
        <taxon>Gunneridae</taxon>
        <taxon>Pentapetalae</taxon>
        <taxon>rosids</taxon>
        <taxon>fabids</taxon>
        <taxon>Fabales</taxon>
        <taxon>Fabaceae</taxon>
        <taxon>Papilionoideae</taxon>
        <taxon>50 kb inversion clade</taxon>
        <taxon>NPAAA clade</taxon>
        <taxon>Hologalegina</taxon>
        <taxon>IRL clade</taxon>
        <taxon>Trifolieae</taxon>
        <taxon>Medicago</taxon>
    </lineage>
</organism>
<dbReference type="AlphaFoldDB" id="G7K2M2"/>
<evidence type="ECO:0000313" key="3">
    <source>
        <dbReference type="Proteomes" id="UP000002051"/>
    </source>
</evidence>
<name>G7K2M2_MEDTR</name>
<sequence>MSATKPYIYFGIRELSPATTTPETAATTPVTIIGMFVVVEKVVDDGNEEIVDGDEVEVW</sequence>
<gene>
    <name evidence="1" type="ordered locus">MTR_5g024930</name>
</gene>
<dbReference type="Proteomes" id="UP000002051">
    <property type="component" value="Chromosome 5"/>
</dbReference>
<dbReference type="PaxDb" id="3880-AES95385"/>
<dbReference type="EnsemblPlants" id="AES95385">
    <property type="protein sequence ID" value="AES95385"/>
    <property type="gene ID" value="MTR_5g024930"/>
</dbReference>
<reference evidence="1 3" key="1">
    <citation type="journal article" date="2011" name="Nature">
        <title>The Medicago genome provides insight into the evolution of rhizobial symbioses.</title>
        <authorList>
            <person name="Young N.D."/>
            <person name="Debelle F."/>
            <person name="Oldroyd G.E."/>
            <person name="Geurts R."/>
            <person name="Cannon S.B."/>
            <person name="Udvardi M.K."/>
            <person name="Benedito V.A."/>
            <person name="Mayer K.F."/>
            <person name="Gouzy J."/>
            <person name="Schoof H."/>
            <person name="Van de Peer Y."/>
            <person name="Proost S."/>
            <person name="Cook D.R."/>
            <person name="Meyers B.C."/>
            <person name="Spannagl M."/>
            <person name="Cheung F."/>
            <person name="De Mita S."/>
            <person name="Krishnakumar V."/>
            <person name="Gundlach H."/>
            <person name="Zhou S."/>
            <person name="Mudge J."/>
            <person name="Bharti A.K."/>
            <person name="Murray J.D."/>
            <person name="Naoumkina M.A."/>
            <person name="Rosen B."/>
            <person name="Silverstein K.A."/>
            <person name="Tang H."/>
            <person name="Rombauts S."/>
            <person name="Zhao P.X."/>
            <person name="Zhou P."/>
            <person name="Barbe V."/>
            <person name="Bardou P."/>
            <person name="Bechner M."/>
            <person name="Bellec A."/>
            <person name="Berger A."/>
            <person name="Berges H."/>
            <person name="Bidwell S."/>
            <person name="Bisseling T."/>
            <person name="Choisne N."/>
            <person name="Couloux A."/>
            <person name="Denny R."/>
            <person name="Deshpande S."/>
            <person name="Dai X."/>
            <person name="Doyle J.J."/>
            <person name="Dudez A.M."/>
            <person name="Farmer A.D."/>
            <person name="Fouteau S."/>
            <person name="Franken C."/>
            <person name="Gibelin C."/>
            <person name="Gish J."/>
            <person name="Goldstein S."/>
            <person name="Gonzalez A.J."/>
            <person name="Green P.J."/>
            <person name="Hallab A."/>
            <person name="Hartog M."/>
            <person name="Hua A."/>
            <person name="Humphray S.J."/>
            <person name="Jeong D.H."/>
            <person name="Jing Y."/>
            <person name="Jocker A."/>
            <person name="Kenton S.M."/>
            <person name="Kim D.J."/>
            <person name="Klee K."/>
            <person name="Lai H."/>
            <person name="Lang C."/>
            <person name="Lin S."/>
            <person name="Macmil S.L."/>
            <person name="Magdelenat G."/>
            <person name="Matthews L."/>
            <person name="McCorrison J."/>
            <person name="Monaghan E.L."/>
            <person name="Mun J.H."/>
            <person name="Najar F.Z."/>
            <person name="Nicholson C."/>
            <person name="Noirot C."/>
            <person name="O'Bleness M."/>
            <person name="Paule C.R."/>
            <person name="Poulain J."/>
            <person name="Prion F."/>
            <person name="Qin B."/>
            <person name="Qu C."/>
            <person name="Retzel E.F."/>
            <person name="Riddle C."/>
            <person name="Sallet E."/>
            <person name="Samain S."/>
            <person name="Samson N."/>
            <person name="Sanders I."/>
            <person name="Saurat O."/>
            <person name="Scarpelli C."/>
            <person name="Schiex T."/>
            <person name="Segurens B."/>
            <person name="Severin A.J."/>
            <person name="Sherrier D.J."/>
            <person name="Shi R."/>
            <person name="Sims S."/>
            <person name="Singer S.R."/>
            <person name="Sinharoy S."/>
            <person name="Sterck L."/>
            <person name="Viollet A."/>
            <person name="Wang B.B."/>
            <person name="Wang K."/>
            <person name="Wang M."/>
            <person name="Wang X."/>
            <person name="Warfsmann J."/>
            <person name="Weissenbach J."/>
            <person name="White D.D."/>
            <person name="White J.D."/>
            <person name="Wiley G.B."/>
            <person name="Wincker P."/>
            <person name="Xing Y."/>
            <person name="Yang L."/>
            <person name="Yao Z."/>
            <person name="Ying F."/>
            <person name="Zhai J."/>
            <person name="Zhou L."/>
            <person name="Zuber A."/>
            <person name="Denarie J."/>
            <person name="Dixon R.A."/>
            <person name="May G.D."/>
            <person name="Schwartz D.C."/>
            <person name="Rogers J."/>
            <person name="Quetier F."/>
            <person name="Town C.D."/>
            <person name="Roe B.A."/>
        </authorList>
    </citation>
    <scope>NUCLEOTIDE SEQUENCE [LARGE SCALE GENOMIC DNA]</scope>
    <source>
        <strain evidence="1">A17</strain>
        <strain evidence="2 3">cv. Jemalong A17</strain>
    </source>
</reference>
<reference evidence="1 3" key="2">
    <citation type="journal article" date="2014" name="BMC Genomics">
        <title>An improved genome release (version Mt4.0) for the model legume Medicago truncatula.</title>
        <authorList>
            <person name="Tang H."/>
            <person name="Krishnakumar V."/>
            <person name="Bidwell S."/>
            <person name="Rosen B."/>
            <person name="Chan A."/>
            <person name="Zhou S."/>
            <person name="Gentzbittel L."/>
            <person name="Childs K.L."/>
            <person name="Yandell M."/>
            <person name="Gundlach H."/>
            <person name="Mayer K.F."/>
            <person name="Schwartz D.C."/>
            <person name="Town C.D."/>
        </authorList>
    </citation>
    <scope>GENOME REANNOTATION</scope>
    <source>
        <strain evidence="2 3">cv. Jemalong A17</strain>
    </source>
</reference>
<proteinExistence type="predicted"/>
<reference evidence="2" key="3">
    <citation type="submission" date="2015-04" db="UniProtKB">
        <authorList>
            <consortium name="EnsemblPlants"/>
        </authorList>
    </citation>
    <scope>IDENTIFICATION</scope>
    <source>
        <strain evidence="2">cv. Jemalong A17</strain>
    </source>
</reference>
<evidence type="ECO:0000313" key="1">
    <source>
        <dbReference type="EMBL" id="AES95385.1"/>
    </source>
</evidence>
<dbReference type="HOGENOM" id="CLU_2964347_0_0_1"/>
<evidence type="ECO:0000313" key="2">
    <source>
        <dbReference type="EnsemblPlants" id="AES95385"/>
    </source>
</evidence>
<protein>
    <submittedName>
        <fullName evidence="1 2">Uncharacterized protein</fullName>
    </submittedName>
</protein>
<accession>G7K2M2</accession>
<dbReference type="EMBL" id="CM001221">
    <property type="protein sequence ID" value="AES95385.1"/>
    <property type="molecule type" value="Genomic_DNA"/>
</dbReference>